<organism evidence="8 9">
    <name type="scientific">Cladophialophora chaetospira</name>
    <dbReference type="NCBI Taxonomy" id="386627"/>
    <lineage>
        <taxon>Eukaryota</taxon>
        <taxon>Fungi</taxon>
        <taxon>Dikarya</taxon>
        <taxon>Ascomycota</taxon>
        <taxon>Pezizomycotina</taxon>
        <taxon>Eurotiomycetes</taxon>
        <taxon>Chaetothyriomycetidae</taxon>
        <taxon>Chaetothyriales</taxon>
        <taxon>Herpotrichiellaceae</taxon>
        <taxon>Cladophialophora</taxon>
    </lineage>
</organism>
<dbReference type="AlphaFoldDB" id="A0AA39CN50"/>
<name>A0AA39CN50_9EURO</name>
<keyword evidence="9" id="KW-1185">Reference proteome</keyword>
<keyword evidence="6" id="KW-0539">Nucleus</keyword>
<evidence type="ECO:0000256" key="3">
    <source>
        <dbReference type="ARBA" id="ARBA00023015"/>
    </source>
</evidence>
<keyword evidence="1" id="KW-0479">Metal-binding</keyword>
<dbReference type="GO" id="GO:0046872">
    <property type="term" value="F:metal ion binding"/>
    <property type="evidence" value="ECO:0007669"/>
    <property type="project" value="UniProtKB-KW"/>
</dbReference>
<dbReference type="Proteomes" id="UP001172673">
    <property type="component" value="Unassembled WGS sequence"/>
</dbReference>
<proteinExistence type="predicted"/>
<keyword evidence="2" id="KW-0862">Zinc</keyword>
<dbReference type="EMBL" id="JAPDRK010000003">
    <property type="protein sequence ID" value="KAJ9613928.1"/>
    <property type="molecule type" value="Genomic_DNA"/>
</dbReference>
<evidence type="ECO:0000256" key="2">
    <source>
        <dbReference type="ARBA" id="ARBA00022833"/>
    </source>
</evidence>
<keyword evidence="3" id="KW-0805">Transcription regulation</keyword>
<evidence type="ECO:0000256" key="6">
    <source>
        <dbReference type="ARBA" id="ARBA00023242"/>
    </source>
</evidence>
<evidence type="ECO:0000256" key="7">
    <source>
        <dbReference type="SAM" id="MobiDB-lite"/>
    </source>
</evidence>
<dbReference type="PANTHER" id="PTHR36206">
    <property type="entry name" value="ASPERCRYPTIN BIOSYNTHESIS CLUSTER-SPECIFIC TRANSCRIPTION REGULATOR ATNN-RELATED"/>
    <property type="match status" value="1"/>
</dbReference>
<sequence length="475" mass="53332">MPAPIYNDKVRSRRKKFAPKTRTGCVNCKARYVCLNPKKYAGNTSHEFDADSRYFHASPIPAFTLNAARKDHPATGLPKTWLFDPKANPSQDNGRRSSMSSTTSTTDSEDISHGESCSPQSQVSTPSNNVHTNHSLSGPGPFRTQQEHDAFSAWVTFLVRHCEPKFRFPDKISLEQEIWGVVIPQIAFHSVALREVLIACGTLVLSVEREFSQAEYDRDMTLVLSHATKAIQELATHHRPLIEVVLTAYTLWTLDTMSCRHESAIVHARSALKIARQCHEILPGDALASTLVQHMVFNLQGPDMVPSPDLLRDPPGIRRMEAVAKLENEYARVTACAQRVVMSDVLDKNDILATLEESRQELQWILSRYNTMELYVKWVLNQQEQTGSPLPDFLPLASQPGLFQPLVEKIDEYISTADEAGALIPAPVDVWRKVSAQETLMFMVMVAGTDLSLRHITLDFMEVSRQIRWPASCPT</sequence>
<feature type="region of interest" description="Disordered" evidence="7">
    <location>
        <begin position="75"/>
        <end position="143"/>
    </location>
</feature>
<dbReference type="InterPro" id="IPR052360">
    <property type="entry name" value="Transcr_Regulatory_Proteins"/>
</dbReference>
<evidence type="ECO:0000256" key="4">
    <source>
        <dbReference type="ARBA" id="ARBA00023125"/>
    </source>
</evidence>
<keyword evidence="4" id="KW-0238">DNA-binding</keyword>
<reference evidence="8" key="1">
    <citation type="submission" date="2022-10" db="EMBL/GenBank/DDBJ databases">
        <title>Culturing micro-colonial fungi from biological soil crusts in the Mojave desert and describing Neophaeococcomyces mojavensis, and introducing the new genera and species Taxawa tesnikishii.</title>
        <authorList>
            <person name="Kurbessoian T."/>
            <person name="Stajich J.E."/>
        </authorList>
    </citation>
    <scope>NUCLEOTIDE SEQUENCE</scope>
    <source>
        <strain evidence="8">TK_41</strain>
    </source>
</reference>
<dbReference type="PANTHER" id="PTHR36206:SF13">
    <property type="entry name" value="TRANSCRIPTIONAL REGULATORY PROTEIN MOC3"/>
    <property type="match status" value="1"/>
</dbReference>
<feature type="compositionally biased region" description="Polar residues" evidence="7">
    <location>
        <begin position="115"/>
        <end position="136"/>
    </location>
</feature>
<accession>A0AA39CN50</accession>
<gene>
    <name evidence="8" type="ORF">H2200_002064</name>
</gene>
<evidence type="ECO:0000256" key="5">
    <source>
        <dbReference type="ARBA" id="ARBA00023163"/>
    </source>
</evidence>
<keyword evidence="5" id="KW-0804">Transcription</keyword>
<evidence type="ECO:0000256" key="1">
    <source>
        <dbReference type="ARBA" id="ARBA00022723"/>
    </source>
</evidence>
<evidence type="ECO:0000313" key="9">
    <source>
        <dbReference type="Proteomes" id="UP001172673"/>
    </source>
</evidence>
<evidence type="ECO:0000313" key="8">
    <source>
        <dbReference type="EMBL" id="KAJ9613928.1"/>
    </source>
</evidence>
<protein>
    <submittedName>
        <fullName evidence="8">Uncharacterized protein</fullName>
    </submittedName>
</protein>
<dbReference type="GO" id="GO:0003677">
    <property type="term" value="F:DNA binding"/>
    <property type="evidence" value="ECO:0007669"/>
    <property type="project" value="UniProtKB-KW"/>
</dbReference>
<feature type="compositionally biased region" description="Low complexity" evidence="7">
    <location>
        <begin position="97"/>
        <end position="106"/>
    </location>
</feature>
<comment type="caution">
    <text evidence="8">The sequence shown here is derived from an EMBL/GenBank/DDBJ whole genome shotgun (WGS) entry which is preliminary data.</text>
</comment>